<organism evidence="3 4">
    <name type="scientific">Clostridium scatologenes</name>
    <dbReference type="NCBI Taxonomy" id="1548"/>
    <lineage>
        <taxon>Bacteria</taxon>
        <taxon>Bacillati</taxon>
        <taxon>Bacillota</taxon>
        <taxon>Clostridia</taxon>
        <taxon>Eubacteriales</taxon>
        <taxon>Clostridiaceae</taxon>
        <taxon>Clostridium</taxon>
    </lineage>
</organism>
<evidence type="ECO:0000313" key="4">
    <source>
        <dbReference type="Proteomes" id="UP000033115"/>
    </source>
</evidence>
<sequence>MQGRRVGTLTLGGVFIIVGVLYLLINIFNFPINFAIVKFWPLALISLGVEVLIYRYYSSKSDSVVKFDILSIFLIMVVLIFFFGLYAFGKFSTELLDPASPLFYKRHVSYIPHMFTALRYVV</sequence>
<feature type="domain" description="LiaI-LiaF-like transmembrane region" evidence="2">
    <location>
        <begin position="9"/>
        <end position="52"/>
    </location>
</feature>
<dbReference type="HOGENOM" id="CLU_2022734_0_0_9"/>
<dbReference type="Proteomes" id="UP000033115">
    <property type="component" value="Chromosome"/>
</dbReference>
<protein>
    <recommendedName>
        <fullName evidence="2">LiaI-LiaF-like transmembrane region domain-containing protein</fullName>
    </recommendedName>
</protein>
<evidence type="ECO:0000256" key="1">
    <source>
        <dbReference type="SAM" id="Phobius"/>
    </source>
</evidence>
<dbReference type="InterPro" id="IPR043726">
    <property type="entry name" value="LiaI-LiaF-like_TM1"/>
</dbReference>
<name>A0A0E3JSH6_CLOSL</name>
<keyword evidence="1" id="KW-0812">Transmembrane</keyword>
<proteinExistence type="predicted"/>
<accession>A0A0E3JSH6</accession>
<dbReference type="AlphaFoldDB" id="A0A0E3JSH6"/>
<reference evidence="3 4" key="1">
    <citation type="journal article" date="2015" name="J. Biotechnol.">
        <title>Complete genome sequence of a malodorant-producing acetogen, Clostridium scatologenes ATCC 25775(T).</title>
        <authorList>
            <person name="Zhu Z."/>
            <person name="Guo T."/>
            <person name="Zheng H."/>
            <person name="Song T."/>
            <person name="Ouyang P."/>
            <person name="Xie J."/>
        </authorList>
    </citation>
    <scope>NUCLEOTIDE SEQUENCE [LARGE SCALE GENOMIC DNA]</scope>
    <source>
        <strain evidence="3 4">ATCC 25775</strain>
    </source>
</reference>
<dbReference type="RefSeq" id="WP_026366549.1">
    <property type="nucleotide sequence ID" value="NZ_CP009933.1"/>
</dbReference>
<evidence type="ECO:0000313" key="3">
    <source>
        <dbReference type="EMBL" id="AKA72373.1"/>
    </source>
</evidence>
<evidence type="ECO:0000259" key="2">
    <source>
        <dbReference type="Pfam" id="PF18917"/>
    </source>
</evidence>
<dbReference type="EMBL" id="CP009933">
    <property type="protein sequence ID" value="AKA72373.1"/>
    <property type="molecule type" value="Genomic_DNA"/>
</dbReference>
<dbReference type="Pfam" id="PF18917">
    <property type="entry name" value="LiaI-LiaF-like_TM1"/>
    <property type="match status" value="1"/>
</dbReference>
<dbReference type="KEGG" id="csq:CSCA_5248"/>
<feature type="transmembrane region" description="Helical" evidence="1">
    <location>
        <begin position="7"/>
        <end position="27"/>
    </location>
</feature>
<keyword evidence="4" id="KW-1185">Reference proteome</keyword>
<keyword evidence="1" id="KW-1133">Transmembrane helix</keyword>
<dbReference type="STRING" id="1548.CSCA_5248"/>
<gene>
    <name evidence="3" type="ORF">CSCA_5248</name>
</gene>
<keyword evidence="1" id="KW-0472">Membrane</keyword>
<feature type="transmembrane region" description="Helical" evidence="1">
    <location>
        <begin position="39"/>
        <end position="57"/>
    </location>
</feature>
<feature type="transmembrane region" description="Helical" evidence="1">
    <location>
        <begin position="69"/>
        <end position="88"/>
    </location>
</feature>